<reference evidence="2" key="1">
    <citation type="submission" date="2022-11" db="EMBL/GenBank/DDBJ databases">
        <authorList>
            <person name="Scott C."/>
            <person name="Bruce N."/>
        </authorList>
    </citation>
    <scope>NUCLEOTIDE SEQUENCE</scope>
</reference>
<sequence>MDDFFTPVSTTYTNPRLQGASPGGTRTSVVKNNRGGNATSLTTPEEALEILKSKPDYSDFIHVLKYLSHPSRQFSLFTPGPRSSSITTVLVDEIAPNYWPIFQESLKEKSEHLQPGSDADVEIFCHAFEALAVKSVSGGLKRPDLELHIDIYLDLLSALLGPDDALESLYIRSTSSPNTDPASHASKDIVSLLGRGVIVSTAAEADFLIGRRGSSLHWVSDAKQYVEWLARSMSRWMKKSPPEKSIEFCAEVLVHSWSIGYSDDMHRELFTSLLLQGDAQPQALSTLLMRISPTQRDKASYGLLSFVSRLVQDVIEATEPSLHNSVVSAAATMIKSVLPCDVLSKGSYIAWLVPEPSDSMSDSNVWIRRAIIAGFSDDVEFLADLLNKALALFGDPLWIGWAPLSFSRRWPRWSSSAQPT</sequence>
<name>A0A9P1H5B4_9PEZI</name>
<keyword evidence="3" id="KW-1185">Reference proteome</keyword>
<dbReference type="EMBL" id="CALLCH030000015">
    <property type="protein sequence ID" value="CAI4216303.1"/>
    <property type="molecule type" value="Genomic_DNA"/>
</dbReference>
<accession>A0A9P1H5B4</accession>
<organism evidence="2 3">
    <name type="scientific">Parascedosporium putredinis</name>
    <dbReference type="NCBI Taxonomy" id="1442378"/>
    <lineage>
        <taxon>Eukaryota</taxon>
        <taxon>Fungi</taxon>
        <taxon>Dikarya</taxon>
        <taxon>Ascomycota</taxon>
        <taxon>Pezizomycotina</taxon>
        <taxon>Sordariomycetes</taxon>
        <taxon>Hypocreomycetidae</taxon>
        <taxon>Microascales</taxon>
        <taxon>Microascaceae</taxon>
        <taxon>Parascedosporium</taxon>
    </lineage>
</organism>
<dbReference type="Proteomes" id="UP000838763">
    <property type="component" value="Unassembled WGS sequence"/>
</dbReference>
<evidence type="ECO:0000256" key="1">
    <source>
        <dbReference type="SAM" id="MobiDB-lite"/>
    </source>
</evidence>
<protein>
    <submittedName>
        <fullName evidence="2">Uncharacterized protein</fullName>
    </submittedName>
</protein>
<gene>
    <name evidence="2" type="ORF">PPNO1_LOCUS5960</name>
</gene>
<feature type="region of interest" description="Disordered" evidence="1">
    <location>
        <begin position="12"/>
        <end position="40"/>
    </location>
</feature>
<comment type="caution">
    <text evidence="2">The sequence shown here is derived from an EMBL/GenBank/DDBJ whole genome shotgun (WGS) entry which is preliminary data.</text>
</comment>
<evidence type="ECO:0000313" key="2">
    <source>
        <dbReference type="EMBL" id="CAI4216303.1"/>
    </source>
</evidence>
<proteinExistence type="predicted"/>
<feature type="compositionally biased region" description="Polar residues" evidence="1">
    <location>
        <begin position="24"/>
        <end position="40"/>
    </location>
</feature>
<dbReference type="AlphaFoldDB" id="A0A9P1H5B4"/>
<evidence type="ECO:0000313" key="3">
    <source>
        <dbReference type="Proteomes" id="UP000838763"/>
    </source>
</evidence>
<dbReference type="OrthoDB" id="10258062at2759"/>